<sequence>MKKLIYILLAMYPLFFSSCEDYFEPEQTGLVEGDVFYKDLNNLRIGLNSIYNLMQSQQYQLSEIIFGEAMSDNSWNKQDVEVNEMGQLVNFQFNTENTYILQRYQINYQGINKANQVIRSAPYVDYRANGTSEKEIREVLGQAKLLRALFYFNLVKTYGGVSIQPEDIDLGNMVVPRSSLDEVYAYIEKDLREAILILRRGRYQLTEAGQIGVGGALGLLMKVLVYEASPGVKLTSVDKEQKWQEAREIGEFFIEGKDLTYNQILKFDENYPNESWESLAKRLVLDPSATKETVFAGQDVVSIHQLDEFDKIFRLEGEFSPESLIEINHYDYSGSGISTNESWPCGGSLINSLGGTSSTIAITPTSDLDNQFQNDPRRLFTITGRTINNYYKQEETSPQIGWFNYGNGMIFVKYYIFRSEGSTNGRNYRVMRYPEALLLFAEALNETGDSRKAVDYVNKIRQRARKLLDPDNPNSQYISIPAANFQDVAYAPYDVTRDAILKEKRIEMAGEFDRWFEIARLGILSERMAVVYRNAPVEQPSGKIRERGRYFRKGVNEIFPIPQEEISISNGVIEQNFGY</sequence>
<keyword evidence="5" id="KW-0998">Cell outer membrane</keyword>
<accession>A0A354M5B2</accession>
<evidence type="ECO:0000256" key="4">
    <source>
        <dbReference type="ARBA" id="ARBA00023136"/>
    </source>
</evidence>
<keyword evidence="3" id="KW-0732">Signal</keyword>
<evidence type="ECO:0000313" key="8">
    <source>
        <dbReference type="EMBL" id="HBJ09701.1"/>
    </source>
</evidence>
<evidence type="ECO:0000259" key="7">
    <source>
        <dbReference type="Pfam" id="PF14322"/>
    </source>
</evidence>
<dbReference type="PROSITE" id="PS51257">
    <property type="entry name" value="PROKAR_LIPOPROTEIN"/>
    <property type="match status" value="1"/>
</dbReference>
<dbReference type="AlphaFoldDB" id="A0A354M5B2"/>
<evidence type="ECO:0000256" key="3">
    <source>
        <dbReference type="ARBA" id="ARBA00022729"/>
    </source>
</evidence>
<feature type="domain" description="SusD-like N-terminal" evidence="7">
    <location>
        <begin position="48"/>
        <end position="201"/>
    </location>
</feature>
<reference evidence="8 9" key="1">
    <citation type="journal article" date="2018" name="Nat. Biotechnol.">
        <title>A standardized bacterial taxonomy based on genome phylogeny substantially revises the tree of life.</title>
        <authorList>
            <person name="Parks D.H."/>
            <person name="Chuvochina M."/>
            <person name="Waite D.W."/>
            <person name="Rinke C."/>
            <person name="Skarshewski A."/>
            <person name="Chaumeil P.A."/>
            <person name="Hugenholtz P."/>
        </authorList>
    </citation>
    <scope>NUCLEOTIDE SEQUENCE [LARGE SCALE GENOMIC DNA]</scope>
    <source>
        <strain evidence="8">UBA11482</strain>
    </source>
</reference>
<name>A0A354M5B2_9BACT</name>
<evidence type="ECO:0000256" key="2">
    <source>
        <dbReference type="ARBA" id="ARBA00006275"/>
    </source>
</evidence>
<comment type="caution">
    <text evidence="8">The sequence shown here is derived from an EMBL/GenBank/DDBJ whole genome shotgun (WGS) entry which is preliminary data.</text>
</comment>
<dbReference type="Pfam" id="PF14322">
    <property type="entry name" value="SusD-like_3"/>
    <property type="match status" value="1"/>
</dbReference>
<dbReference type="GO" id="GO:0009279">
    <property type="term" value="C:cell outer membrane"/>
    <property type="evidence" value="ECO:0007669"/>
    <property type="project" value="UniProtKB-SubCell"/>
</dbReference>
<comment type="similarity">
    <text evidence="2">Belongs to the SusD family.</text>
</comment>
<dbReference type="InterPro" id="IPR033985">
    <property type="entry name" value="SusD-like_N"/>
</dbReference>
<keyword evidence="4" id="KW-0472">Membrane</keyword>
<proteinExistence type="inferred from homology"/>
<gene>
    <name evidence="8" type="ORF">DDY73_11955</name>
</gene>
<dbReference type="Proteomes" id="UP000262954">
    <property type="component" value="Unassembled WGS sequence"/>
</dbReference>
<protein>
    <submittedName>
        <fullName evidence="8">RagB/SusD family nutrient uptake outer membrane protein</fullName>
    </submittedName>
</protein>
<dbReference type="Gene3D" id="1.25.40.390">
    <property type="match status" value="1"/>
</dbReference>
<dbReference type="RefSeq" id="WP_195595920.1">
    <property type="nucleotide sequence ID" value="NZ_JADMPX010000020.1"/>
</dbReference>
<dbReference type="Pfam" id="PF07980">
    <property type="entry name" value="SusD_RagB"/>
    <property type="match status" value="1"/>
</dbReference>
<evidence type="ECO:0000313" key="9">
    <source>
        <dbReference type="Proteomes" id="UP000262954"/>
    </source>
</evidence>
<evidence type="ECO:0000259" key="6">
    <source>
        <dbReference type="Pfam" id="PF07980"/>
    </source>
</evidence>
<dbReference type="SUPFAM" id="SSF48452">
    <property type="entry name" value="TPR-like"/>
    <property type="match status" value="1"/>
</dbReference>
<comment type="subcellular location">
    <subcellularLocation>
        <location evidence="1">Cell outer membrane</location>
    </subcellularLocation>
</comment>
<evidence type="ECO:0000256" key="5">
    <source>
        <dbReference type="ARBA" id="ARBA00023237"/>
    </source>
</evidence>
<dbReference type="InterPro" id="IPR011990">
    <property type="entry name" value="TPR-like_helical_dom_sf"/>
</dbReference>
<feature type="domain" description="RagB/SusD" evidence="6">
    <location>
        <begin position="357"/>
        <end position="579"/>
    </location>
</feature>
<dbReference type="EMBL" id="DNWC01000154">
    <property type="protein sequence ID" value="HBJ09701.1"/>
    <property type="molecule type" value="Genomic_DNA"/>
</dbReference>
<evidence type="ECO:0000256" key="1">
    <source>
        <dbReference type="ARBA" id="ARBA00004442"/>
    </source>
</evidence>
<dbReference type="InterPro" id="IPR012944">
    <property type="entry name" value="SusD_RagB_dom"/>
</dbReference>
<organism evidence="8 9">
    <name type="scientific">Coprobacter fastidiosus</name>
    <dbReference type="NCBI Taxonomy" id="1099853"/>
    <lineage>
        <taxon>Bacteria</taxon>
        <taxon>Pseudomonadati</taxon>
        <taxon>Bacteroidota</taxon>
        <taxon>Bacteroidia</taxon>
        <taxon>Bacteroidales</taxon>
        <taxon>Barnesiellaceae</taxon>
        <taxon>Coprobacter</taxon>
    </lineage>
</organism>